<reference evidence="1" key="1">
    <citation type="submission" date="2020-07" db="EMBL/GenBank/DDBJ databases">
        <title>Multicomponent nature underlies the extraordinary mechanical properties of spider dragline silk.</title>
        <authorList>
            <person name="Kono N."/>
            <person name="Nakamura H."/>
            <person name="Mori M."/>
            <person name="Yoshida Y."/>
            <person name="Ohtoshi R."/>
            <person name="Malay A.D."/>
            <person name="Moran D.A.P."/>
            <person name="Tomita M."/>
            <person name="Numata K."/>
            <person name="Arakawa K."/>
        </authorList>
    </citation>
    <scope>NUCLEOTIDE SEQUENCE</scope>
</reference>
<dbReference type="EMBL" id="BMAO01022880">
    <property type="protein sequence ID" value="GFQ85224.1"/>
    <property type="molecule type" value="Genomic_DNA"/>
</dbReference>
<evidence type="ECO:0000313" key="2">
    <source>
        <dbReference type="Proteomes" id="UP000887116"/>
    </source>
</evidence>
<comment type="caution">
    <text evidence="1">The sequence shown here is derived from an EMBL/GenBank/DDBJ whole genome shotgun (WGS) entry which is preliminary data.</text>
</comment>
<name>A0A8X6HET6_TRICU</name>
<proteinExistence type="predicted"/>
<evidence type="ECO:0000313" key="1">
    <source>
        <dbReference type="EMBL" id="GFQ85224.1"/>
    </source>
</evidence>
<keyword evidence="2" id="KW-1185">Reference proteome</keyword>
<sequence>MESVFLLMRSWVFCPTPPEESFPVLRVCGGGRWSATHLPRMFQTYSTGFMYDECTGGTFHEKEIIHQISMLLANDIH</sequence>
<accession>A0A8X6HET6</accession>
<gene>
    <name evidence="1" type="ORF">TNCT_91051</name>
</gene>
<protein>
    <submittedName>
        <fullName evidence="1">Uncharacterized protein</fullName>
    </submittedName>
</protein>
<dbReference type="Proteomes" id="UP000887116">
    <property type="component" value="Unassembled WGS sequence"/>
</dbReference>
<organism evidence="1 2">
    <name type="scientific">Trichonephila clavata</name>
    <name type="common">Joro spider</name>
    <name type="synonym">Nephila clavata</name>
    <dbReference type="NCBI Taxonomy" id="2740835"/>
    <lineage>
        <taxon>Eukaryota</taxon>
        <taxon>Metazoa</taxon>
        <taxon>Ecdysozoa</taxon>
        <taxon>Arthropoda</taxon>
        <taxon>Chelicerata</taxon>
        <taxon>Arachnida</taxon>
        <taxon>Araneae</taxon>
        <taxon>Araneomorphae</taxon>
        <taxon>Entelegynae</taxon>
        <taxon>Araneoidea</taxon>
        <taxon>Nephilidae</taxon>
        <taxon>Trichonephila</taxon>
    </lineage>
</organism>
<dbReference type="AlphaFoldDB" id="A0A8X6HET6"/>